<reference evidence="1 2" key="1">
    <citation type="submission" date="2023-01" db="EMBL/GenBank/DDBJ databases">
        <title>Analysis of 21 Apiospora genomes using comparative genomics revels a genus with tremendous synthesis potential of carbohydrate active enzymes and secondary metabolites.</title>
        <authorList>
            <person name="Sorensen T."/>
        </authorList>
    </citation>
    <scope>NUCLEOTIDE SEQUENCE [LARGE SCALE GENOMIC DNA]</scope>
    <source>
        <strain evidence="1 2">CBS 83171</strain>
    </source>
</reference>
<sequence length="116" mass="12213">MSVTVTAAAVSSAPPSSTASVDHAADAAIQAGLRSHAADTGTTVITIAHRLRTIADYDRVVVLDGGRVAEEGRVREFLLEAKKDSERCDSCGKANALFRRLCEESGDLEAILNDAQ</sequence>
<dbReference type="Gene3D" id="3.40.50.300">
    <property type="entry name" value="P-loop containing nucleotide triphosphate hydrolases"/>
    <property type="match status" value="1"/>
</dbReference>
<keyword evidence="2" id="KW-1185">Reference proteome</keyword>
<evidence type="ECO:0008006" key="3">
    <source>
        <dbReference type="Google" id="ProtNLM"/>
    </source>
</evidence>
<evidence type="ECO:0000313" key="1">
    <source>
        <dbReference type="EMBL" id="KAK8047183.1"/>
    </source>
</evidence>
<dbReference type="PANTHER" id="PTHR43394:SF1">
    <property type="entry name" value="ATP-BINDING CASSETTE SUB-FAMILY B MEMBER 10, MITOCHONDRIAL"/>
    <property type="match status" value="1"/>
</dbReference>
<organism evidence="1 2">
    <name type="scientific">Apiospora saccharicola</name>
    <dbReference type="NCBI Taxonomy" id="335842"/>
    <lineage>
        <taxon>Eukaryota</taxon>
        <taxon>Fungi</taxon>
        <taxon>Dikarya</taxon>
        <taxon>Ascomycota</taxon>
        <taxon>Pezizomycotina</taxon>
        <taxon>Sordariomycetes</taxon>
        <taxon>Xylariomycetidae</taxon>
        <taxon>Amphisphaeriales</taxon>
        <taxon>Apiosporaceae</taxon>
        <taxon>Apiospora</taxon>
    </lineage>
</organism>
<dbReference type="InterPro" id="IPR039421">
    <property type="entry name" value="Type_1_exporter"/>
</dbReference>
<accession>A0ABR1TKM7</accession>
<dbReference type="InterPro" id="IPR027417">
    <property type="entry name" value="P-loop_NTPase"/>
</dbReference>
<comment type="caution">
    <text evidence="1">The sequence shown here is derived from an EMBL/GenBank/DDBJ whole genome shotgun (WGS) entry which is preliminary data.</text>
</comment>
<dbReference type="SUPFAM" id="SSF52540">
    <property type="entry name" value="P-loop containing nucleoside triphosphate hydrolases"/>
    <property type="match status" value="1"/>
</dbReference>
<dbReference type="EMBL" id="JAQQWM010000009">
    <property type="protein sequence ID" value="KAK8047183.1"/>
    <property type="molecule type" value="Genomic_DNA"/>
</dbReference>
<evidence type="ECO:0000313" key="2">
    <source>
        <dbReference type="Proteomes" id="UP001446871"/>
    </source>
</evidence>
<protein>
    <recommendedName>
        <fullName evidence="3">ABC transporter</fullName>
    </recommendedName>
</protein>
<gene>
    <name evidence="1" type="ORF">PG996_015247</name>
</gene>
<proteinExistence type="predicted"/>
<dbReference type="Proteomes" id="UP001446871">
    <property type="component" value="Unassembled WGS sequence"/>
</dbReference>
<name>A0ABR1TKM7_9PEZI</name>
<dbReference type="PANTHER" id="PTHR43394">
    <property type="entry name" value="ATP-DEPENDENT PERMEASE MDL1, MITOCHONDRIAL"/>
    <property type="match status" value="1"/>
</dbReference>